<dbReference type="PROSITE" id="PS51918">
    <property type="entry name" value="RADICAL_SAM"/>
    <property type="match status" value="1"/>
</dbReference>
<protein>
    <submittedName>
        <fullName evidence="8">TIGR04133 family radical SAM/SPASM protein</fullName>
    </submittedName>
</protein>
<dbReference type="InterPro" id="IPR050377">
    <property type="entry name" value="Radical_SAM_PqqE_MftC-like"/>
</dbReference>
<keyword evidence="4" id="KW-0479">Metal-binding</keyword>
<evidence type="ECO:0000256" key="5">
    <source>
        <dbReference type="ARBA" id="ARBA00023004"/>
    </source>
</evidence>
<dbReference type="InterPro" id="IPR023885">
    <property type="entry name" value="4Fe4S-binding_SPASM_dom"/>
</dbReference>
<dbReference type="EMBL" id="JAPDPJ010000022">
    <property type="protein sequence ID" value="MCW3786983.1"/>
    <property type="molecule type" value="Genomic_DNA"/>
</dbReference>
<evidence type="ECO:0000256" key="6">
    <source>
        <dbReference type="ARBA" id="ARBA00023014"/>
    </source>
</evidence>
<keyword evidence="6" id="KW-0411">Iron-sulfur</keyword>
<dbReference type="Proteomes" id="UP001209229">
    <property type="component" value="Unassembled WGS sequence"/>
</dbReference>
<dbReference type="Pfam" id="PF13186">
    <property type="entry name" value="SPASM"/>
    <property type="match status" value="1"/>
</dbReference>
<evidence type="ECO:0000256" key="2">
    <source>
        <dbReference type="ARBA" id="ARBA00022485"/>
    </source>
</evidence>
<dbReference type="GO" id="GO:0051539">
    <property type="term" value="F:4 iron, 4 sulfur cluster binding"/>
    <property type="evidence" value="ECO:0007669"/>
    <property type="project" value="UniProtKB-KW"/>
</dbReference>
<evidence type="ECO:0000259" key="7">
    <source>
        <dbReference type="PROSITE" id="PS51918"/>
    </source>
</evidence>
<dbReference type="PANTHER" id="PTHR11228:SF7">
    <property type="entry name" value="PQQA PEPTIDE CYCLASE"/>
    <property type="match status" value="1"/>
</dbReference>
<accession>A0AAE3M4P0</accession>
<evidence type="ECO:0000313" key="8">
    <source>
        <dbReference type="EMBL" id="MCW3786983.1"/>
    </source>
</evidence>
<dbReference type="Gene3D" id="3.20.20.70">
    <property type="entry name" value="Aldolase class I"/>
    <property type="match status" value="1"/>
</dbReference>
<dbReference type="InterPro" id="IPR026404">
    <property type="entry name" value="rSAM_w_lipo"/>
</dbReference>
<comment type="cofactor">
    <cofactor evidence="1">
        <name>[4Fe-4S] cluster</name>
        <dbReference type="ChEBI" id="CHEBI:49883"/>
    </cofactor>
</comment>
<name>A0AAE3M4P0_9BACT</name>
<evidence type="ECO:0000313" key="9">
    <source>
        <dbReference type="Proteomes" id="UP001209229"/>
    </source>
</evidence>
<dbReference type="AlphaFoldDB" id="A0AAE3M4P0"/>
<dbReference type="SFLD" id="SFLDG01067">
    <property type="entry name" value="SPASM/twitch_domain_containing"/>
    <property type="match status" value="1"/>
</dbReference>
<dbReference type="InterPro" id="IPR058240">
    <property type="entry name" value="rSAM_sf"/>
</dbReference>
<dbReference type="PIRSF" id="PIRSF037420">
    <property type="entry name" value="PQQ_syn_pqqE"/>
    <property type="match status" value="1"/>
</dbReference>
<dbReference type="GO" id="GO:0003824">
    <property type="term" value="F:catalytic activity"/>
    <property type="evidence" value="ECO:0007669"/>
    <property type="project" value="InterPro"/>
</dbReference>
<dbReference type="PANTHER" id="PTHR11228">
    <property type="entry name" value="RADICAL SAM DOMAIN PROTEIN"/>
    <property type="match status" value="1"/>
</dbReference>
<keyword evidence="5" id="KW-0408">Iron</keyword>
<feature type="domain" description="Radical SAM core" evidence="7">
    <location>
        <begin position="23"/>
        <end position="245"/>
    </location>
</feature>
<dbReference type="InterPro" id="IPR013785">
    <property type="entry name" value="Aldolase_TIM"/>
</dbReference>
<dbReference type="SFLD" id="SFLDS00029">
    <property type="entry name" value="Radical_SAM"/>
    <property type="match status" value="1"/>
</dbReference>
<reference evidence="8" key="1">
    <citation type="submission" date="2022-10" db="EMBL/GenBank/DDBJ databases">
        <authorList>
            <person name="Yu W.X."/>
        </authorList>
    </citation>
    <scope>NUCLEOTIDE SEQUENCE</scope>
    <source>
        <strain evidence="8">AAT</strain>
    </source>
</reference>
<sequence length="368" mass="42428">MSVTKIPLKKKIALKLYTKYKSNEKRLHQLNYILWECTLRCNLNCIHCGSDCKKDAKVMDMPREDFLKALDEITPVVNPNKTMIVLTGGEAILRKDIKEVGKELYQRGFPWGVVSNGMGLDQQMLSGLMNSGIRAVTISLDGLEESHNWLRNHPKSFKNAVNALKLLRLTSYVKYDVVTCVNQKNYDELPEFYQFLQSIGVKEWRIFTVFPIGRAKHNELLQLKPKDFKGLFDFIAKVREEGKIKLNYGCEGFLGDYEGKVRDNFFFCRAGINVASVLVDGSISACPSLRDNFIQGNIYKDSFKDVWLNKYQMYRDRSWTKTGVCSNCEHFKYCEGNGMHLRDEKTGELLFCHLKRIEEGEKCSSEKK</sequence>
<dbReference type="GO" id="GO:0046872">
    <property type="term" value="F:metal ion binding"/>
    <property type="evidence" value="ECO:0007669"/>
    <property type="project" value="UniProtKB-KW"/>
</dbReference>
<dbReference type="SUPFAM" id="SSF102114">
    <property type="entry name" value="Radical SAM enzymes"/>
    <property type="match status" value="1"/>
</dbReference>
<comment type="caution">
    <text evidence="8">The sequence shown here is derived from an EMBL/GenBank/DDBJ whole genome shotgun (WGS) entry which is preliminary data.</text>
</comment>
<dbReference type="InterPro" id="IPR017200">
    <property type="entry name" value="PqqE-like"/>
</dbReference>
<organism evidence="8 9">
    <name type="scientific">Plebeiibacterium sediminum</name>
    <dbReference type="NCBI Taxonomy" id="2992112"/>
    <lineage>
        <taxon>Bacteria</taxon>
        <taxon>Pseudomonadati</taxon>
        <taxon>Bacteroidota</taxon>
        <taxon>Bacteroidia</taxon>
        <taxon>Marinilabiliales</taxon>
        <taxon>Marinilabiliaceae</taxon>
        <taxon>Plebeiibacterium</taxon>
    </lineage>
</organism>
<dbReference type="SFLD" id="SFLDG01386">
    <property type="entry name" value="main_SPASM_domain-containing"/>
    <property type="match status" value="1"/>
</dbReference>
<evidence type="ECO:0000256" key="4">
    <source>
        <dbReference type="ARBA" id="ARBA00022723"/>
    </source>
</evidence>
<keyword evidence="2" id="KW-0004">4Fe-4S</keyword>
<dbReference type="NCBIfam" id="TIGR04133">
    <property type="entry name" value="rSAM_w_lipo"/>
    <property type="match status" value="1"/>
</dbReference>
<dbReference type="InterPro" id="IPR007197">
    <property type="entry name" value="rSAM"/>
</dbReference>
<dbReference type="RefSeq" id="WP_301190548.1">
    <property type="nucleotide sequence ID" value="NZ_JAPDPJ010000022.1"/>
</dbReference>
<evidence type="ECO:0000256" key="1">
    <source>
        <dbReference type="ARBA" id="ARBA00001966"/>
    </source>
</evidence>
<dbReference type="NCBIfam" id="TIGR04085">
    <property type="entry name" value="rSAM_more_4Fe4S"/>
    <property type="match status" value="1"/>
</dbReference>
<gene>
    <name evidence="8" type="ORF">OM075_10920</name>
</gene>
<evidence type="ECO:0000256" key="3">
    <source>
        <dbReference type="ARBA" id="ARBA00022691"/>
    </source>
</evidence>
<proteinExistence type="predicted"/>
<keyword evidence="3" id="KW-0949">S-adenosyl-L-methionine</keyword>
<dbReference type="Pfam" id="PF04055">
    <property type="entry name" value="Radical_SAM"/>
    <property type="match status" value="1"/>
</dbReference>
<dbReference type="CDD" id="cd01335">
    <property type="entry name" value="Radical_SAM"/>
    <property type="match status" value="1"/>
</dbReference>
<keyword evidence="9" id="KW-1185">Reference proteome</keyword>